<protein>
    <submittedName>
        <fullName evidence="1">SirA-like protein</fullName>
    </submittedName>
</protein>
<reference evidence="1" key="1">
    <citation type="submission" date="2009-01" db="EMBL/GenBank/DDBJ databases">
        <title>Complete sequence of Anaeromyxobacter dehalogenans 2CP-1.</title>
        <authorList>
            <consortium name="US DOE Joint Genome Institute"/>
            <person name="Lucas S."/>
            <person name="Copeland A."/>
            <person name="Lapidus A."/>
            <person name="Glavina del Rio T."/>
            <person name="Dalin E."/>
            <person name="Tice H."/>
            <person name="Bruce D."/>
            <person name="Goodwin L."/>
            <person name="Pitluck S."/>
            <person name="Saunders E."/>
            <person name="Brettin T."/>
            <person name="Detter J.C."/>
            <person name="Han C."/>
            <person name="Larimer F."/>
            <person name="Land M."/>
            <person name="Hauser L."/>
            <person name="Kyrpides N."/>
            <person name="Ovchinnikova G."/>
            <person name="Beliaev A.S."/>
            <person name="Richardson P."/>
        </authorList>
    </citation>
    <scope>NUCLEOTIDE SEQUENCE</scope>
    <source>
        <strain evidence="1">2CP-1</strain>
    </source>
</reference>
<dbReference type="SUPFAM" id="SSF75169">
    <property type="entry name" value="DsrEFH-like"/>
    <property type="match status" value="1"/>
</dbReference>
<organism evidence="1 2">
    <name type="scientific">Anaeromyxobacter dehalogenans (strain ATCC BAA-258 / DSM 21875 / 2CP-1)</name>
    <dbReference type="NCBI Taxonomy" id="455488"/>
    <lineage>
        <taxon>Bacteria</taxon>
        <taxon>Pseudomonadati</taxon>
        <taxon>Myxococcota</taxon>
        <taxon>Myxococcia</taxon>
        <taxon>Myxococcales</taxon>
        <taxon>Cystobacterineae</taxon>
        <taxon>Anaeromyxobacteraceae</taxon>
        <taxon>Anaeromyxobacter</taxon>
    </lineage>
</organism>
<proteinExistence type="predicted"/>
<dbReference type="InterPro" id="IPR019870">
    <property type="entry name" value="Se_metab_YedF"/>
</dbReference>
<keyword evidence="2" id="KW-1185">Reference proteome</keyword>
<dbReference type="KEGG" id="acp:A2cp1_0573"/>
<sequence length="119" mass="12565">MAEVTATQGGTVVVVNAEQMGRGDDGLGAKLLGNYLRTLASLEPKPEAIVFYNGAVRLLGPGSAHLEALRQLDDAGVDLLACITCLEFFQLTGKLEVGHVSNMREIAQRTLAAAKVITL</sequence>
<dbReference type="EMBL" id="CP001359">
    <property type="protein sequence ID" value="ACL63930.1"/>
    <property type="molecule type" value="Genomic_DNA"/>
</dbReference>
<name>B8JC08_ANAD2</name>
<dbReference type="HOGENOM" id="CLU_097491_1_0_7"/>
<dbReference type="InterPro" id="IPR003787">
    <property type="entry name" value="Sulphur_relay_DsrE/F-like"/>
</dbReference>
<dbReference type="Proteomes" id="UP000007089">
    <property type="component" value="Chromosome"/>
</dbReference>
<dbReference type="Pfam" id="PF02635">
    <property type="entry name" value="DsrE"/>
    <property type="match status" value="1"/>
</dbReference>
<evidence type="ECO:0000313" key="2">
    <source>
        <dbReference type="Proteomes" id="UP000007089"/>
    </source>
</evidence>
<accession>B8JC08</accession>
<dbReference type="InterPro" id="IPR027396">
    <property type="entry name" value="DsrEFH-like"/>
</dbReference>
<evidence type="ECO:0000313" key="1">
    <source>
        <dbReference type="EMBL" id="ACL63930.1"/>
    </source>
</evidence>
<dbReference type="AlphaFoldDB" id="B8JC08"/>
<gene>
    <name evidence="1" type="ordered locus">A2cp1_0573</name>
</gene>
<dbReference type="NCBIfam" id="TIGR03527">
    <property type="entry name" value="selenium_YedF"/>
    <property type="match status" value="1"/>
</dbReference>